<keyword evidence="4 10" id="KW-0747">Spliceosome</keyword>
<comment type="similarity">
    <text evidence="2 10">Belongs to the snRNP Sm proteins family. SmF/LSm6 subfamily.</text>
</comment>
<keyword evidence="3 10" id="KW-0507">mRNA processing</keyword>
<evidence type="ECO:0000313" key="13">
    <source>
        <dbReference type="Proteomes" id="UP000030680"/>
    </source>
</evidence>
<dbReference type="GO" id="GO:0005685">
    <property type="term" value="C:U1 snRNP"/>
    <property type="evidence" value="ECO:0007669"/>
    <property type="project" value="TreeGrafter"/>
</dbReference>
<dbReference type="PANTHER" id="PTHR11021:SF0">
    <property type="entry name" value="SMALL NUCLEAR RIBONUCLEOPROTEIN F"/>
    <property type="match status" value="1"/>
</dbReference>
<proteinExistence type="inferred from homology"/>
<dbReference type="InterPro" id="IPR034100">
    <property type="entry name" value="Sm_F"/>
</dbReference>
<gene>
    <name evidence="12" type="ORF">Gasu_28640</name>
</gene>
<evidence type="ECO:0000256" key="10">
    <source>
        <dbReference type="PIRNR" id="PIRNR006609"/>
    </source>
</evidence>
<dbReference type="CDD" id="cd01722">
    <property type="entry name" value="Sm_F"/>
    <property type="match status" value="1"/>
</dbReference>
<dbReference type="GeneID" id="17088633"/>
<dbReference type="Gene3D" id="2.30.30.100">
    <property type="match status" value="1"/>
</dbReference>
<keyword evidence="8 10" id="KW-0687">Ribonucleoprotein</keyword>
<evidence type="ECO:0000256" key="1">
    <source>
        <dbReference type="ARBA" id="ARBA00004123"/>
    </source>
</evidence>
<evidence type="ECO:0000256" key="8">
    <source>
        <dbReference type="ARBA" id="ARBA00023274"/>
    </source>
</evidence>
<keyword evidence="5 10" id="KW-0694">RNA-binding</keyword>
<dbReference type="SUPFAM" id="SSF50182">
    <property type="entry name" value="Sm-like ribonucleoproteins"/>
    <property type="match status" value="1"/>
</dbReference>
<evidence type="ECO:0000256" key="6">
    <source>
        <dbReference type="ARBA" id="ARBA00023187"/>
    </source>
</evidence>
<comment type="subcellular location">
    <subcellularLocation>
        <location evidence="1 10">Nucleus</location>
    </subcellularLocation>
</comment>
<accession>M2X0K7</accession>
<reference evidence="13" key="1">
    <citation type="journal article" date="2013" name="Science">
        <title>Gene transfer from bacteria and archaea facilitated evolution of an extremophilic eukaryote.</title>
        <authorList>
            <person name="Schonknecht G."/>
            <person name="Chen W.H."/>
            <person name="Ternes C.M."/>
            <person name="Barbier G.G."/>
            <person name="Shrestha R.P."/>
            <person name="Stanke M."/>
            <person name="Brautigam A."/>
            <person name="Baker B.J."/>
            <person name="Banfield J.F."/>
            <person name="Garavito R.M."/>
            <person name="Carr K."/>
            <person name="Wilkerson C."/>
            <person name="Rensing S.A."/>
            <person name="Gagneul D."/>
            <person name="Dickenson N.E."/>
            <person name="Oesterhelt C."/>
            <person name="Lercher M.J."/>
            <person name="Weber A.P."/>
        </authorList>
    </citation>
    <scope>NUCLEOTIDE SEQUENCE [LARGE SCALE GENOMIC DNA]</scope>
    <source>
        <strain evidence="13">074W</strain>
    </source>
</reference>
<dbReference type="GO" id="GO:0000398">
    <property type="term" value="P:mRNA splicing, via spliceosome"/>
    <property type="evidence" value="ECO:0007669"/>
    <property type="project" value="InterPro"/>
</dbReference>
<evidence type="ECO:0000256" key="2">
    <source>
        <dbReference type="ARBA" id="ARBA00007927"/>
    </source>
</evidence>
<dbReference type="AlphaFoldDB" id="M2X0K7"/>
<dbReference type="InterPro" id="IPR001163">
    <property type="entry name" value="Sm_dom_euk/arc"/>
</dbReference>
<dbReference type="RefSeq" id="XP_005706389.1">
    <property type="nucleotide sequence ID" value="XM_005706332.1"/>
</dbReference>
<dbReference type="Gramene" id="EME29869">
    <property type="protein sequence ID" value="EME29869"/>
    <property type="gene ID" value="Gasu_28640"/>
</dbReference>
<dbReference type="Pfam" id="PF01423">
    <property type="entry name" value="LSM"/>
    <property type="match status" value="1"/>
</dbReference>
<keyword evidence="13" id="KW-1185">Reference proteome</keyword>
<dbReference type="KEGG" id="gsl:Gasu_28640"/>
<dbReference type="InterPro" id="IPR016487">
    <property type="entry name" value="Lsm6/sSmF"/>
</dbReference>
<dbReference type="PROSITE" id="PS52002">
    <property type="entry name" value="SM"/>
    <property type="match status" value="1"/>
</dbReference>
<evidence type="ECO:0000313" key="12">
    <source>
        <dbReference type="EMBL" id="EME29870.1"/>
    </source>
</evidence>
<dbReference type="OMA" id="GYMNVQL"/>
<dbReference type="GO" id="GO:0071013">
    <property type="term" value="C:catalytic step 2 spliceosome"/>
    <property type="evidence" value="ECO:0007669"/>
    <property type="project" value="TreeGrafter"/>
</dbReference>
<evidence type="ECO:0000256" key="4">
    <source>
        <dbReference type="ARBA" id="ARBA00022728"/>
    </source>
</evidence>
<dbReference type="SMART" id="SM00651">
    <property type="entry name" value="Sm"/>
    <property type="match status" value="1"/>
</dbReference>
<dbReference type="Gramene" id="EME29870">
    <property type="protein sequence ID" value="EME29870"/>
    <property type="gene ID" value="Gasu_28640"/>
</dbReference>
<reference evidence="12" key="2">
    <citation type="journal article" date="2013" name="Science">
        <title>Gene Transfer from Bacteria and Archaea Facilitated Evolution of an Extremophilic Eukaryote.</title>
        <authorList>
            <person name="Schoenknecht G."/>
            <person name="Chen W.-H."/>
            <person name="Ternes C.M."/>
            <person name="Barbier G.G."/>
            <person name="Shrestha R.P."/>
            <person name="Stanke M."/>
            <person name="Brautigam A."/>
            <person name="Baker B.J."/>
            <person name="Banfield J.F."/>
            <person name="Garavito R.M."/>
            <person name="Carr K."/>
            <person name="Wilkerson C."/>
            <person name="Rensing S.A."/>
            <person name="Gagneul D."/>
            <person name="Dickenson N.E."/>
            <person name="Oesterhelt C."/>
            <person name="Lercher M.J."/>
            <person name="Weber A.P.M."/>
        </authorList>
    </citation>
    <scope>NUCLEOTIDE SEQUENCE</scope>
    <source>
        <strain evidence="12">074W</strain>
    </source>
</reference>
<sequence length="90" mass="10114">MAQTTTQKFPINPKPFLHDLVGKPLIVKLKWGLEYRGLLVSLDSYMNLQLTQTEEWINGKMAGKLGDVLIRCNNVLYVRGGEGEPNGVQK</sequence>
<dbReference type="PANTHER" id="PTHR11021">
    <property type="entry name" value="SMALL NUCLEAR RIBONUCLEOPROTEIN F SNRNP-F"/>
    <property type="match status" value="1"/>
</dbReference>
<keyword evidence="7 10" id="KW-0539">Nucleus</keyword>
<name>M2X0K7_GALSU</name>
<dbReference type="PIRSF" id="PIRSF006609">
    <property type="entry name" value="snRNP_SmF"/>
    <property type="match status" value="1"/>
</dbReference>
<evidence type="ECO:0000259" key="11">
    <source>
        <dbReference type="PROSITE" id="PS52002"/>
    </source>
</evidence>
<dbReference type="EMBL" id="KB454505">
    <property type="protein sequence ID" value="EME29869.1"/>
    <property type="molecule type" value="Genomic_DNA"/>
</dbReference>
<dbReference type="InterPro" id="IPR047575">
    <property type="entry name" value="Sm"/>
</dbReference>
<organism evidence="12 13">
    <name type="scientific">Galdieria sulphuraria</name>
    <name type="common">Red alga</name>
    <dbReference type="NCBI Taxonomy" id="130081"/>
    <lineage>
        <taxon>Eukaryota</taxon>
        <taxon>Rhodophyta</taxon>
        <taxon>Bangiophyceae</taxon>
        <taxon>Galdieriales</taxon>
        <taxon>Galdieriaceae</taxon>
        <taxon>Galdieria</taxon>
    </lineage>
</organism>
<dbReference type="eggNOG" id="KOG3482">
    <property type="taxonomic scope" value="Eukaryota"/>
</dbReference>
<evidence type="ECO:0000256" key="3">
    <source>
        <dbReference type="ARBA" id="ARBA00022664"/>
    </source>
</evidence>
<evidence type="ECO:0000256" key="7">
    <source>
        <dbReference type="ARBA" id="ARBA00023242"/>
    </source>
</evidence>
<dbReference type="GO" id="GO:0003723">
    <property type="term" value="F:RNA binding"/>
    <property type="evidence" value="ECO:0007669"/>
    <property type="project" value="UniProtKB-UniRule"/>
</dbReference>
<dbReference type="EMBL" id="KB454505">
    <property type="protein sequence ID" value="EME29870.1"/>
    <property type="molecule type" value="Genomic_DNA"/>
</dbReference>
<dbReference type="OrthoDB" id="409625at2759"/>
<dbReference type="Proteomes" id="UP000030680">
    <property type="component" value="Unassembled WGS sequence"/>
</dbReference>
<dbReference type="STRING" id="130081.M2X0K7"/>
<feature type="domain" description="Sm" evidence="11">
    <location>
        <begin position="12"/>
        <end position="84"/>
    </location>
</feature>
<dbReference type="GO" id="GO:0034715">
    <property type="term" value="C:pICln-Sm protein complex"/>
    <property type="evidence" value="ECO:0007669"/>
    <property type="project" value="TreeGrafter"/>
</dbReference>
<evidence type="ECO:0000256" key="9">
    <source>
        <dbReference type="ARBA" id="ARBA00030144"/>
    </source>
</evidence>
<dbReference type="RefSeq" id="XP_005706390.1">
    <property type="nucleotide sequence ID" value="XM_005706333.1"/>
</dbReference>
<protein>
    <recommendedName>
        <fullName evidence="9">Sm protein F</fullName>
    </recommendedName>
</protein>
<evidence type="ECO:0000256" key="5">
    <source>
        <dbReference type="ARBA" id="ARBA00022884"/>
    </source>
</evidence>
<keyword evidence="6 10" id="KW-0508">mRNA splicing</keyword>
<dbReference type="InterPro" id="IPR010920">
    <property type="entry name" value="LSM_dom_sf"/>
</dbReference>